<proteinExistence type="predicted"/>
<keyword evidence="3" id="KW-1185">Reference proteome</keyword>
<feature type="compositionally biased region" description="Pro residues" evidence="1">
    <location>
        <begin position="1059"/>
        <end position="1069"/>
    </location>
</feature>
<feature type="compositionally biased region" description="Low complexity" evidence="1">
    <location>
        <begin position="228"/>
        <end position="246"/>
    </location>
</feature>
<organism evidence="2 3">
    <name type="scientific">Blastomyces silverae</name>
    <dbReference type="NCBI Taxonomy" id="2060906"/>
    <lineage>
        <taxon>Eukaryota</taxon>
        <taxon>Fungi</taxon>
        <taxon>Dikarya</taxon>
        <taxon>Ascomycota</taxon>
        <taxon>Pezizomycotina</taxon>
        <taxon>Eurotiomycetes</taxon>
        <taxon>Eurotiomycetidae</taxon>
        <taxon>Onygenales</taxon>
        <taxon>Ajellomycetaceae</taxon>
        <taxon>Blastomyces</taxon>
    </lineage>
</organism>
<accession>A0A0H1B2C4</accession>
<feature type="compositionally biased region" description="Basic residues" evidence="1">
    <location>
        <begin position="1013"/>
        <end position="1023"/>
    </location>
</feature>
<evidence type="ECO:0000256" key="1">
    <source>
        <dbReference type="SAM" id="MobiDB-lite"/>
    </source>
</evidence>
<evidence type="ECO:0000313" key="3">
    <source>
        <dbReference type="Proteomes" id="UP000053573"/>
    </source>
</evidence>
<feature type="region of interest" description="Disordered" evidence="1">
    <location>
        <begin position="783"/>
        <end position="862"/>
    </location>
</feature>
<feature type="compositionally biased region" description="Polar residues" evidence="1">
    <location>
        <begin position="1038"/>
        <end position="1052"/>
    </location>
</feature>
<feature type="compositionally biased region" description="Polar residues" evidence="1">
    <location>
        <begin position="1308"/>
        <end position="1322"/>
    </location>
</feature>
<feature type="compositionally biased region" description="Polar residues" evidence="1">
    <location>
        <begin position="807"/>
        <end position="826"/>
    </location>
</feature>
<feature type="compositionally biased region" description="Polar residues" evidence="1">
    <location>
        <begin position="837"/>
        <end position="856"/>
    </location>
</feature>
<feature type="compositionally biased region" description="Low complexity" evidence="1">
    <location>
        <begin position="410"/>
        <end position="422"/>
    </location>
</feature>
<feature type="region of interest" description="Disordered" evidence="1">
    <location>
        <begin position="519"/>
        <end position="612"/>
    </location>
</feature>
<feature type="region of interest" description="Disordered" evidence="1">
    <location>
        <begin position="1266"/>
        <end position="1322"/>
    </location>
</feature>
<feature type="region of interest" description="Disordered" evidence="1">
    <location>
        <begin position="314"/>
        <end position="488"/>
    </location>
</feature>
<feature type="compositionally biased region" description="Polar residues" evidence="1">
    <location>
        <begin position="647"/>
        <end position="662"/>
    </location>
</feature>
<dbReference type="OrthoDB" id="4188628at2759"/>
<evidence type="ECO:0000313" key="2">
    <source>
        <dbReference type="EMBL" id="KLJ05584.1"/>
    </source>
</evidence>
<feature type="region of interest" description="Disordered" evidence="1">
    <location>
        <begin position="1341"/>
        <end position="1414"/>
    </location>
</feature>
<feature type="region of interest" description="Disordered" evidence="1">
    <location>
        <begin position="874"/>
        <end position="904"/>
    </location>
</feature>
<feature type="compositionally biased region" description="Polar residues" evidence="1">
    <location>
        <begin position="783"/>
        <end position="796"/>
    </location>
</feature>
<sequence>MFHNKQSSQPNQTQVNRQVHGNMGAAPCTWPGVQNGNYQTPPNGYHPVQPPHVEANGWPIHPESRPNQHAFANRVIITPGTNFKNGNVRMAPIPHPAGPNHRQMHMQAHRRLQNNNAYVQSFQPMNPGSRAQQPASNGNVQHMNPRFRSQQPSSNGNVQHMNPGSRAQQPAVNSNVQHMNSGFRAQQPASNGNVQHVNPGSRAQQPVVNSNVQPMNPGSRAQQPAYTGNGPVSNNNNGNGNGSSPNRQMSGTHRNEAFNVPSQNGQSNMMMAHQNGVSHSPDGMTGVPPQMQGTHHNEFFSASNHIGQNNNMIAHQNGVTQPPHEVNPGTSPQNQGPQQSSPFHEPNHPGQNNNAVAHHEMNPRAPSYIPGTHYNEPFHEPTHPGNGNIIAPQNGATQPFPRVNPEHLPPHSSQPHQSAPHHAVQDGLNIPAHSDFNGVQQTNVGHPNPNSDAENMGIESHPSGSWDPNPHMGQNPPAPDHGSGLSPSQAQIIYTGEMVLAPHQESEYVHQYNVHHLNQGVPPGSFGGNQTGAVTTQPHIPPQPDQQDAPAPDPDFVNPSIPGYQPDVHAWLNNSHAPASVAQAPDRSSDSGTVPHPNPSNAGFTMSPTSNEMGADAQAENAMVQSTPPNANPPFPQDGQFHHPFNGGTQPANDQNVENMGNPDVFQSGSQGFPNGMAQHPVPVPQPVNSNAGQHMNQNNHGFQNDMVQHPAPEPQPVNSNAGQHMNQNNHSFQNGTVHHPVPVPQPSDSNAGQCMNQNNHGFQNGMVHHPVPAPQPSVSNAAQHMNPNNHSSQNGMVHHPVPAPQPSDSNAVQHMNQNNHGSQNGMVHHPVPAPQPSDSNAVQHMNQNNHGSQNGMVHHPVPAPQPSDPNAVQHMNQNNHGFQDGVTHDPAPGAQPNGNSHAAHAERRYIGQYVNIEKEIDSALHQMAAGEAVGQYPALYPVPTVAQNQQVHAQRFEPHPAQYHDLGSLQSSNVQIVRGVGAHPHPSMTKFPIPGPNFPIDPCVKLWRKRLNRRANSKKGVRKREQPGKPRGGRRSIGTTSNQPPLHSQSNGEGGLAPIPPGISPPTPGHGSQGGGAPPVQPISQLNGHRIVPTSAETSAGVPPAQQENGYSVPYANDNRENRDPTELQSGNGGVPPDPAVFQELANPTPGQTINGVHPSVPVLSANGVGTAPNMNGNPDNAVFGGLLDIPKINDKEFHAMFLANYNPDLIDLMGLMGHDNTPGDLRQIPASTGSSSVQPNEGQLTANDFDASMQTMAPFGHENTPGYPAQVPSLAGSSSAQPNIHQPGQEEMEVFQENTPAGPAQIPSSTGSSLTHPNAGQLTANDFYESMQTMAPIGHENTPGYPAQVPSLAGSSSAQPNVDQPGQEEMEVCQENTPAGPAQIPSSTGSSLTQPNAGQFRPEDFEETMANM</sequence>
<feature type="compositionally biased region" description="Polar residues" evidence="1">
    <location>
        <begin position="599"/>
        <end position="612"/>
    </location>
</feature>
<protein>
    <submittedName>
        <fullName evidence="2">Uncharacterized protein</fullName>
    </submittedName>
</protein>
<feature type="compositionally biased region" description="Polar residues" evidence="1">
    <location>
        <begin position="437"/>
        <end position="453"/>
    </location>
</feature>
<feature type="compositionally biased region" description="Low complexity" evidence="1">
    <location>
        <begin position="327"/>
        <end position="342"/>
    </location>
</feature>
<reference evidence="3" key="1">
    <citation type="journal article" date="2015" name="PLoS Genet.">
        <title>The dynamic genome and transcriptome of the human fungal pathogen Blastomyces and close relative Emmonsia.</title>
        <authorList>
            <person name="Munoz J.F."/>
            <person name="Gauthier G.M."/>
            <person name="Desjardins C.A."/>
            <person name="Gallo J.E."/>
            <person name="Holder J."/>
            <person name="Sullivan T.D."/>
            <person name="Marty A.J."/>
            <person name="Carmen J.C."/>
            <person name="Chen Z."/>
            <person name="Ding L."/>
            <person name="Gujja S."/>
            <person name="Magrini V."/>
            <person name="Misas E."/>
            <person name="Mitreva M."/>
            <person name="Priest M."/>
            <person name="Saif S."/>
            <person name="Whiston E.A."/>
            <person name="Young S."/>
            <person name="Zeng Q."/>
            <person name="Goldman W.E."/>
            <person name="Mardis E.R."/>
            <person name="Taylor J.W."/>
            <person name="McEwen J.G."/>
            <person name="Clay O.K."/>
            <person name="Klein B.S."/>
            <person name="Cuomo C.A."/>
        </authorList>
    </citation>
    <scope>NUCLEOTIDE SEQUENCE [LARGE SCALE GENOMIC DNA]</scope>
    <source>
        <strain evidence="3">UAMH 139</strain>
    </source>
</reference>
<feature type="region of interest" description="Disordered" evidence="1">
    <location>
        <begin position="120"/>
        <end position="268"/>
    </location>
</feature>
<feature type="compositionally biased region" description="Polar residues" evidence="1">
    <location>
        <begin position="1386"/>
        <end position="1399"/>
    </location>
</feature>
<feature type="region of interest" description="Disordered" evidence="1">
    <location>
        <begin position="624"/>
        <end position="662"/>
    </location>
</feature>
<name>A0A0H1B2C4_9EURO</name>
<feature type="compositionally biased region" description="Polar residues" evidence="1">
    <location>
        <begin position="1277"/>
        <end position="1288"/>
    </location>
</feature>
<dbReference type="EMBL" id="LDEV01003584">
    <property type="protein sequence ID" value="KLJ05584.1"/>
    <property type="molecule type" value="Genomic_DNA"/>
</dbReference>
<feature type="compositionally biased region" description="Polar residues" evidence="1">
    <location>
        <begin position="1355"/>
        <end position="1366"/>
    </location>
</feature>
<feature type="compositionally biased region" description="Polar residues" evidence="1">
    <location>
        <begin position="120"/>
        <end position="226"/>
    </location>
</feature>
<comment type="caution">
    <text evidence="2">The sequence shown here is derived from an EMBL/GenBank/DDBJ whole genome shotgun (WGS) entry which is preliminary data.</text>
</comment>
<dbReference type="Proteomes" id="UP000053573">
    <property type="component" value="Unassembled WGS sequence"/>
</dbReference>
<feature type="region of interest" description="Disordered" evidence="1">
    <location>
        <begin position="1013"/>
        <end position="1141"/>
    </location>
</feature>
<gene>
    <name evidence="2" type="ORF">EMPG_10917</name>
</gene>